<dbReference type="GO" id="GO:0000105">
    <property type="term" value="P:L-histidine biosynthetic process"/>
    <property type="evidence" value="ECO:0007669"/>
    <property type="project" value="TreeGrafter"/>
</dbReference>
<dbReference type="GO" id="GO:0051287">
    <property type="term" value="F:NAD binding"/>
    <property type="evidence" value="ECO:0007669"/>
    <property type="project" value="InterPro"/>
</dbReference>
<dbReference type="Proteomes" id="UP001202328">
    <property type="component" value="Unassembled WGS sequence"/>
</dbReference>
<dbReference type="InterPro" id="IPR012131">
    <property type="entry name" value="Hstdl_DH"/>
</dbReference>
<dbReference type="GO" id="GO:0005829">
    <property type="term" value="C:cytosol"/>
    <property type="evidence" value="ECO:0007669"/>
    <property type="project" value="TreeGrafter"/>
</dbReference>
<dbReference type="EMBL" id="JAJJMB010001778">
    <property type="protein sequence ID" value="KAI3955273.1"/>
    <property type="molecule type" value="Genomic_DNA"/>
</dbReference>
<dbReference type="Pfam" id="PF00815">
    <property type="entry name" value="Histidinol_dh"/>
    <property type="match status" value="1"/>
</dbReference>
<keyword evidence="3" id="KW-1185">Reference proteome</keyword>
<dbReference type="GO" id="GO:0004399">
    <property type="term" value="F:histidinol dehydrogenase activity"/>
    <property type="evidence" value="ECO:0007669"/>
    <property type="project" value="TreeGrafter"/>
</dbReference>
<dbReference type="Gene3D" id="3.40.50.1980">
    <property type="entry name" value="Nitrogenase molybdenum iron protein domain"/>
    <property type="match status" value="1"/>
</dbReference>
<dbReference type="GO" id="GO:0046872">
    <property type="term" value="F:metal ion binding"/>
    <property type="evidence" value="ECO:0007669"/>
    <property type="project" value="InterPro"/>
</dbReference>
<evidence type="ECO:0000313" key="3">
    <source>
        <dbReference type="Proteomes" id="UP001202328"/>
    </source>
</evidence>
<reference evidence="2" key="1">
    <citation type="submission" date="2022-04" db="EMBL/GenBank/DDBJ databases">
        <title>A functionally conserved STORR gene fusion in Papaver species that diverged 16.8 million years ago.</title>
        <authorList>
            <person name="Catania T."/>
        </authorList>
    </citation>
    <scope>NUCLEOTIDE SEQUENCE</scope>
    <source>
        <strain evidence="2">S-188037</strain>
    </source>
</reference>
<proteinExistence type="predicted"/>
<accession>A0AAD4XTW5</accession>
<dbReference type="PANTHER" id="PTHR21256">
    <property type="entry name" value="HISTIDINOL DEHYDROGENASE HDH"/>
    <property type="match status" value="1"/>
</dbReference>
<gene>
    <name evidence="2" type="ORF">MKW98_020906</name>
</gene>
<evidence type="ECO:0000256" key="1">
    <source>
        <dbReference type="ARBA" id="ARBA00023002"/>
    </source>
</evidence>
<organism evidence="2 3">
    <name type="scientific">Papaver atlanticum</name>
    <dbReference type="NCBI Taxonomy" id="357466"/>
    <lineage>
        <taxon>Eukaryota</taxon>
        <taxon>Viridiplantae</taxon>
        <taxon>Streptophyta</taxon>
        <taxon>Embryophyta</taxon>
        <taxon>Tracheophyta</taxon>
        <taxon>Spermatophyta</taxon>
        <taxon>Magnoliopsida</taxon>
        <taxon>Ranunculales</taxon>
        <taxon>Papaveraceae</taxon>
        <taxon>Papaveroideae</taxon>
        <taxon>Papaver</taxon>
    </lineage>
</organism>
<dbReference type="GO" id="GO:0009570">
    <property type="term" value="C:chloroplast stroma"/>
    <property type="evidence" value="ECO:0007669"/>
    <property type="project" value="TreeGrafter"/>
</dbReference>
<dbReference type="PANTHER" id="PTHR21256:SF2">
    <property type="entry name" value="HISTIDINE BIOSYNTHESIS TRIFUNCTIONAL PROTEIN"/>
    <property type="match status" value="1"/>
</dbReference>
<comment type="caution">
    <text evidence="2">The sequence shown here is derived from an EMBL/GenBank/DDBJ whole genome shotgun (WGS) entry which is preliminary data.</text>
</comment>
<protein>
    <submittedName>
        <fullName evidence="2">Uncharacterized protein</fullName>
    </submittedName>
</protein>
<keyword evidence="1" id="KW-0560">Oxidoreductase</keyword>
<dbReference type="AlphaFoldDB" id="A0AAD4XTW5"/>
<name>A0AAD4XTW5_9MAGN</name>
<sequence length="252" mass="28787">MSYHDQLKSKSMAFSCHFLLRMKCDLLRSTQIWKSLISFGFRRMRSKPGGRFFLEDRLSELSKTEVYSLKACPRIEFSSIFDTVQPIVNDVRFFLPCEFKRMLYQRGFFLPDPQLNPSFKEAFDVAYDNIYAFHYPQKAPLVKVENMKSSPAAPSKGVRSRQVSRCITYVGLYVPGGTAVLPSTALMLAVDAKALFWLLPLEKMAASARRCFSMNAGHFSHGVGDFILPLGGEIFWTWKSVSHSCKNDFPEQ</sequence>
<evidence type="ECO:0000313" key="2">
    <source>
        <dbReference type="EMBL" id="KAI3955273.1"/>
    </source>
</evidence>